<keyword evidence="3 9" id="KW-0812">Transmembrane</keyword>
<dbReference type="InterPro" id="IPR014216">
    <property type="entry name" value="ABC_transptr_CydD"/>
</dbReference>
<evidence type="ECO:0000256" key="5">
    <source>
        <dbReference type="ARBA" id="ARBA00022840"/>
    </source>
</evidence>
<dbReference type="Pfam" id="PF00664">
    <property type="entry name" value="ABC_membrane"/>
    <property type="match status" value="1"/>
</dbReference>
<dbReference type="SMART" id="SM00382">
    <property type="entry name" value="AAA"/>
    <property type="match status" value="1"/>
</dbReference>
<dbReference type="AlphaFoldDB" id="A0A7W9FJ21"/>
<dbReference type="InterPro" id="IPR036640">
    <property type="entry name" value="ABC1_TM_sf"/>
</dbReference>
<dbReference type="PROSITE" id="PS50929">
    <property type="entry name" value="ABC_TM1F"/>
    <property type="match status" value="1"/>
</dbReference>
<comment type="subcellular location">
    <subcellularLocation>
        <location evidence="1">Cell membrane</location>
        <topology evidence="1">Multi-pass membrane protein</topology>
    </subcellularLocation>
</comment>
<dbReference type="PROSITE" id="PS50893">
    <property type="entry name" value="ABC_TRANSPORTER_2"/>
    <property type="match status" value="1"/>
</dbReference>
<dbReference type="PANTHER" id="PTHR24221:SF261">
    <property type="entry name" value="GLUTATHIONE_L-CYSTEINE TRANSPORT SYSTEM ATP-BINDING_PERMEASE PROTEIN CYDD"/>
    <property type="match status" value="1"/>
</dbReference>
<keyword evidence="5 12" id="KW-0067">ATP-binding</keyword>
<feature type="transmembrane region" description="Helical" evidence="9">
    <location>
        <begin position="153"/>
        <end position="175"/>
    </location>
</feature>
<evidence type="ECO:0000256" key="4">
    <source>
        <dbReference type="ARBA" id="ARBA00022741"/>
    </source>
</evidence>
<feature type="transmembrane region" description="Helical" evidence="9">
    <location>
        <begin position="83"/>
        <end position="108"/>
    </location>
</feature>
<dbReference type="EMBL" id="JACHOO010000001">
    <property type="protein sequence ID" value="MBB5751287.1"/>
    <property type="molecule type" value="Genomic_DNA"/>
</dbReference>
<evidence type="ECO:0000313" key="12">
    <source>
        <dbReference type="EMBL" id="MBB5751287.1"/>
    </source>
</evidence>
<feature type="transmembrane region" description="Helical" evidence="9">
    <location>
        <begin position="39"/>
        <end position="63"/>
    </location>
</feature>
<dbReference type="PANTHER" id="PTHR24221">
    <property type="entry name" value="ATP-BINDING CASSETTE SUB-FAMILY B"/>
    <property type="match status" value="1"/>
</dbReference>
<dbReference type="InterPro" id="IPR003593">
    <property type="entry name" value="AAA+_ATPase"/>
</dbReference>
<feature type="region of interest" description="Disordered" evidence="8">
    <location>
        <begin position="1"/>
        <end position="24"/>
    </location>
</feature>
<dbReference type="Gene3D" id="3.40.50.300">
    <property type="entry name" value="P-loop containing nucleotide triphosphate hydrolases"/>
    <property type="match status" value="1"/>
</dbReference>
<keyword evidence="4" id="KW-0547">Nucleotide-binding</keyword>
<proteinExistence type="inferred from homology"/>
<feature type="transmembrane region" description="Helical" evidence="9">
    <location>
        <begin position="181"/>
        <end position="202"/>
    </location>
</feature>
<dbReference type="PROSITE" id="PS00211">
    <property type="entry name" value="ABC_TRANSPORTER_1"/>
    <property type="match status" value="1"/>
</dbReference>
<name>A0A7W9FJ21_9HYPH</name>
<evidence type="ECO:0000256" key="6">
    <source>
        <dbReference type="ARBA" id="ARBA00022989"/>
    </source>
</evidence>
<keyword evidence="6 9" id="KW-1133">Transmembrane helix</keyword>
<dbReference type="NCBIfam" id="TIGR02857">
    <property type="entry name" value="CydD"/>
    <property type="match status" value="1"/>
</dbReference>
<organism evidence="12 13">
    <name type="scientific">Prosthecomicrobium pneumaticum</name>
    <dbReference type="NCBI Taxonomy" id="81895"/>
    <lineage>
        <taxon>Bacteria</taxon>
        <taxon>Pseudomonadati</taxon>
        <taxon>Pseudomonadota</taxon>
        <taxon>Alphaproteobacteria</taxon>
        <taxon>Hyphomicrobiales</taxon>
        <taxon>Kaistiaceae</taxon>
        <taxon>Prosthecomicrobium</taxon>
    </lineage>
</organism>
<feature type="domain" description="ABC transporter" evidence="10">
    <location>
        <begin position="367"/>
        <end position="601"/>
    </location>
</feature>
<dbReference type="SUPFAM" id="SSF52540">
    <property type="entry name" value="P-loop containing nucleoside triphosphate hydrolases"/>
    <property type="match status" value="1"/>
</dbReference>
<dbReference type="InterPro" id="IPR027417">
    <property type="entry name" value="P-loop_NTPase"/>
</dbReference>
<dbReference type="InterPro" id="IPR017871">
    <property type="entry name" value="ABC_transporter-like_CS"/>
</dbReference>
<dbReference type="GO" id="GO:0034040">
    <property type="term" value="F:ATPase-coupled lipid transmembrane transporter activity"/>
    <property type="evidence" value="ECO:0007669"/>
    <property type="project" value="TreeGrafter"/>
</dbReference>
<dbReference type="InterPro" id="IPR039421">
    <property type="entry name" value="Type_1_exporter"/>
</dbReference>
<evidence type="ECO:0000259" key="10">
    <source>
        <dbReference type="PROSITE" id="PS50893"/>
    </source>
</evidence>
<evidence type="ECO:0000256" key="7">
    <source>
        <dbReference type="ARBA" id="ARBA00023136"/>
    </source>
</evidence>
<dbReference type="GO" id="GO:0005886">
    <property type="term" value="C:plasma membrane"/>
    <property type="evidence" value="ECO:0007669"/>
    <property type="project" value="UniProtKB-SubCell"/>
</dbReference>
<dbReference type="SUPFAM" id="SSF90123">
    <property type="entry name" value="ABC transporter transmembrane region"/>
    <property type="match status" value="1"/>
</dbReference>
<evidence type="ECO:0000256" key="9">
    <source>
        <dbReference type="SAM" id="Phobius"/>
    </source>
</evidence>
<evidence type="ECO:0000256" key="8">
    <source>
        <dbReference type="SAM" id="MobiDB-lite"/>
    </source>
</evidence>
<keyword evidence="7 9" id="KW-0472">Membrane</keyword>
<evidence type="ECO:0000259" key="11">
    <source>
        <dbReference type="PROSITE" id="PS50929"/>
    </source>
</evidence>
<dbReference type="GO" id="GO:0016887">
    <property type="term" value="F:ATP hydrolysis activity"/>
    <property type="evidence" value="ECO:0007669"/>
    <property type="project" value="InterPro"/>
</dbReference>
<dbReference type="InterPro" id="IPR003439">
    <property type="entry name" value="ABC_transporter-like_ATP-bd"/>
</dbReference>
<comment type="similarity">
    <text evidence="2">Belongs to the ABC transporter superfamily.</text>
</comment>
<evidence type="ECO:0000256" key="2">
    <source>
        <dbReference type="ARBA" id="ARBA00005417"/>
    </source>
</evidence>
<evidence type="ECO:0000256" key="3">
    <source>
        <dbReference type="ARBA" id="ARBA00022692"/>
    </source>
</evidence>
<evidence type="ECO:0000256" key="1">
    <source>
        <dbReference type="ARBA" id="ARBA00004651"/>
    </source>
</evidence>
<accession>A0A7W9FJ21</accession>
<sequence length="606" mass="63417">MSAPSLRSAASAEPDPAGAPRLSPEQSRFMRGLARDARAALAVALAAPLLAGILLVVQAHLLAGLLGAAIAEGRPRAALVAPLVAVAGLIGLRAVLAGVGEFAGAAAAERIKRSLRDALFRRFAARPVDWVRGRTAGGLASAMIEQVDALEGYFARYLPAAIAAVFLPLAFAAAVVPVEPIVALLFLVTAPLVPLFMALVGYGAERASRRHLDAFARLSGLFADRLRGLTTLKLFGRAEAEVATVRDASDALRARTLAVLKIAFLSSAVLEFFAALAVAAVALYVGLSYLGLVSLRTNPLTLATGLFCLLMAPEVFLPLRQFAAHYHDRAAAKAATAALDGMFEGLPAAPAETPRRAQLRDKGPATLVVEGLVLDAPDGRRVLDGVGFAASTGGLTVILGASGAGKSTLLEAVRGLRALDAGRVLIDDTRLDGISPVALAERIGWLGQRPRIVHGTIADNIRLGRPEASAAAVIEAARLACVSEFADLLPHGLSTFVGERGHGLSGGEAQRVALARVFLRDPGLLLLDEPTAHLDAETELRVLAGILRFGRGRTIVIATHSARLAMRADQRLRLVDGRIEPATQLRPTLRLVHDARRSGGRPGSPE</sequence>
<keyword evidence="13" id="KW-1185">Reference proteome</keyword>
<dbReference type="RefSeq" id="WP_183851854.1">
    <property type="nucleotide sequence ID" value="NZ_JACHOO010000001.1"/>
</dbReference>
<dbReference type="GO" id="GO:0042883">
    <property type="term" value="P:cysteine transport"/>
    <property type="evidence" value="ECO:0007669"/>
    <property type="project" value="InterPro"/>
</dbReference>
<feature type="domain" description="ABC transmembrane type-1" evidence="11">
    <location>
        <begin position="42"/>
        <end position="331"/>
    </location>
</feature>
<comment type="caution">
    <text evidence="12">The sequence shown here is derived from an EMBL/GenBank/DDBJ whole genome shotgun (WGS) entry which is preliminary data.</text>
</comment>
<protein>
    <submittedName>
        <fullName evidence="12">ATP-binding cassette subfamily C protein CydD</fullName>
    </submittedName>
</protein>
<dbReference type="CDD" id="cd18584">
    <property type="entry name" value="ABC_6TM_AarD_CydD"/>
    <property type="match status" value="1"/>
</dbReference>
<dbReference type="InterPro" id="IPR011527">
    <property type="entry name" value="ABC1_TM_dom"/>
</dbReference>
<gene>
    <name evidence="12" type="ORF">GGQ63_000330</name>
</gene>
<dbReference type="GO" id="GO:0140359">
    <property type="term" value="F:ABC-type transporter activity"/>
    <property type="evidence" value="ECO:0007669"/>
    <property type="project" value="InterPro"/>
</dbReference>
<dbReference type="Gene3D" id="1.20.1560.10">
    <property type="entry name" value="ABC transporter type 1, transmembrane domain"/>
    <property type="match status" value="1"/>
</dbReference>
<dbReference type="Pfam" id="PF00005">
    <property type="entry name" value="ABC_tran"/>
    <property type="match status" value="1"/>
</dbReference>
<evidence type="ECO:0000313" key="13">
    <source>
        <dbReference type="Proteomes" id="UP000523821"/>
    </source>
</evidence>
<reference evidence="12 13" key="1">
    <citation type="submission" date="2020-08" db="EMBL/GenBank/DDBJ databases">
        <title>Genomic Encyclopedia of Type Strains, Phase IV (KMG-IV): sequencing the most valuable type-strain genomes for metagenomic binning, comparative biology and taxonomic classification.</title>
        <authorList>
            <person name="Goeker M."/>
        </authorList>
    </citation>
    <scope>NUCLEOTIDE SEQUENCE [LARGE SCALE GENOMIC DNA]</scope>
    <source>
        <strain evidence="12 13">DSM 16268</strain>
    </source>
</reference>
<feature type="transmembrane region" description="Helical" evidence="9">
    <location>
        <begin position="262"/>
        <end position="287"/>
    </location>
</feature>
<feature type="transmembrane region" description="Helical" evidence="9">
    <location>
        <begin position="299"/>
        <end position="319"/>
    </location>
</feature>
<dbReference type="Proteomes" id="UP000523821">
    <property type="component" value="Unassembled WGS sequence"/>
</dbReference>
<dbReference type="GO" id="GO:0005524">
    <property type="term" value="F:ATP binding"/>
    <property type="evidence" value="ECO:0007669"/>
    <property type="project" value="UniProtKB-KW"/>
</dbReference>